<evidence type="ECO:0000313" key="1">
    <source>
        <dbReference type="EMBL" id="KAF5802431.1"/>
    </source>
</evidence>
<name>A0A9K3NJC8_HELAN</name>
<accession>A0A9K3NJC8</accession>
<dbReference type="EMBL" id="MNCJ02000321">
    <property type="protein sequence ID" value="KAF5802431.1"/>
    <property type="molecule type" value="Genomic_DNA"/>
</dbReference>
<keyword evidence="2" id="KW-1185">Reference proteome</keyword>
<comment type="caution">
    <text evidence="1">The sequence shown here is derived from an EMBL/GenBank/DDBJ whole genome shotgun (WGS) entry which is preliminary data.</text>
</comment>
<protein>
    <submittedName>
        <fullName evidence="1">Uncharacterized protein</fullName>
    </submittedName>
</protein>
<reference evidence="1" key="1">
    <citation type="journal article" date="2017" name="Nature">
        <title>The sunflower genome provides insights into oil metabolism, flowering and Asterid evolution.</title>
        <authorList>
            <person name="Badouin H."/>
            <person name="Gouzy J."/>
            <person name="Grassa C.J."/>
            <person name="Murat F."/>
            <person name="Staton S.E."/>
            <person name="Cottret L."/>
            <person name="Lelandais-Briere C."/>
            <person name="Owens G.L."/>
            <person name="Carrere S."/>
            <person name="Mayjonade B."/>
            <person name="Legrand L."/>
            <person name="Gill N."/>
            <person name="Kane N.C."/>
            <person name="Bowers J.E."/>
            <person name="Hubner S."/>
            <person name="Bellec A."/>
            <person name="Berard A."/>
            <person name="Berges H."/>
            <person name="Blanchet N."/>
            <person name="Boniface M.C."/>
            <person name="Brunel D."/>
            <person name="Catrice O."/>
            <person name="Chaidir N."/>
            <person name="Claudel C."/>
            <person name="Donnadieu C."/>
            <person name="Faraut T."/>
            <person name="Fievet G."/>
            <person name="Helmstetter N."/>
            <person name="King M."/>
            <person name="Knapp S.J."/>
            <person name="Lai Z."/>
            <person name="Le Paslier M.C."/>
            <person name="Lippi Y."/>
            <person name="Lorenzon L."/>
            <person name="Mandel J.R."/>
            <person name="Marage G."/>
            <person name="Marchand G."/>
            <person name="Marquand E."/>
            <person name="Bret-Mestries E."/>
            <person name="Morien E."/>
            <person name="Nambeesan S."/>
            <person name="Nguyen T."/>
            <person name="Pegot-Espagnet P."/>
            <person name="Pouilly N."/>
            <person name="Raftis F."/>
            <person name="Sallet E."/>
            <person name="Schiex T."/>
            <person name="Thomas J."/>
            <person name="Vandecasteele C."/>
            <person name="Vares D."/>
            <person name="Vear F."/>
            <person name="Vautrin S."/>
            <person name="Crespi M."/>
            <person name="Mangin B."/>
            <person name="Burke J.M."/>
            <person name="Salse J."/>
            <person name="Munos S."/>
            <person name="Vincourt P."/>
            <person name="Rieseberg L.H."/>
            <person name="Langlade N.B."/>
        </authorList>
    </citation>
    <scope>NUCLEOTIDE SEQUENCE</scope>
    <source>
        <tissue evidence="1">Leaves</tissue>
    </source>
</reference>
<dbReference type="Gramene" id="mRNA:HanXRQr2_Chr06g0259391">
    <property type="protein sequence ID" value="CDS:HanXRQr2_Chr06g0259391.1"/>
    <property type="gene ID" value="HanXRQr2_Chr06g0259391"/>
</dbReference>
<evidence type="ECO:0000313" key="2">
    <source>
        <dbReference type="Proteomes" id="UP000215914"/>
    </source>
</evidence>
<dbReference type="AlphaFoldDB" id="A0A9K3NJC8"/>
<sequence>MESVRGYRMKEGGRWWATLFSTNQNISFFFFLNKKTSPLRGECRHQIEGVRGVKRGVDVTRADWPCVREGTPLKGECPVHP</sequence>
<reference evidence="1" key="2">
    <citation type="submission" date="2020-06" db="EMBL/GenBank/DDBJ databases">
        <title>Helianthus annuus Genome sequencing and assembly Release 2.</title>
        <authorList>
            <person name="Gouzy J."/>
            <person name="Langlade N."/>
            <person name="Munos S."/>
        </authorList>
    </citation>
    <scope>NUCLEOTIDE SEQUENCE</scope>
    <source>
        <tissue evidence="1">Leaves</tissue>
    </source>
</reference>
<organism evidence="1 2">
    <name type="scientific">Helianthus annuus</name>
    <name type="common">Common sunflower</name>
    <dbReference type="NCBI Taxonomy" id="4232"/>
    <lineage>
        <taxon>Eukaryota</taxon>
        <taxon>Viridiplantae</taxon>
        <taxon>Streptophyta</taxon>
        <taxon>Embryophyta</taxon>
        <taxon>Tracheophyta</taxon>
        <taxon>Spermatophyta</taxon>
        <taxon>Magnoliopsida</taxon>
        <taxon>eudicotyledons</taxon>
        <taxon>Gunneridae</taxon>
        <taxon>Pentapetalae</taxon>
        <taxon>asterids</taxon>
        <taxon>campanulids</taxon>
        <taxon>Asterales</taxon>
        <taxon>Asteraceae</taxon>
        <taxon>Asteroideae</taxon>
        <taxon>Heliantheae alliance</taxon>
        <taxon>Heliantheae</taxon>
        <taxon>Helianthus</taxon>
    </lineage>
</organism>
<proteinExistence type="predicted"/>
<dbReference type="Proteomes" id="UP000215914">
    <property type="component" value="Unassembled WGS sequence"/>
</dbReference>
<gene>
    <name evidence="1" type="ORF">HanXRQr2_Chr06g0259391</name>
</gene>